<keyword evidence="3" id="KW-1185">Reference proteome</keyword>
<dbReference type="InterPro" id="IPR032698">
    <property type="entry name" value="SirB1_N"/>
</dbReference>
<dbReference type="PROSITE" id="PS50181">
    <property type="entry name" value="FBOX"/>
    <property type="match status" value="1"/>
</dbReference>
<name>A0A2T3ADD8_9PEZI</name>
<dbReference type="Pfam" id="PF08755">
    <property type="entry name" value="YccV-like"/>
    <property type="match status" value="1"/>
</dbReference>
<accession>A0A2T3ADD8</accession>
<feature type="domain" description="F-box" evidence="1">
    <location>
        <begin position="1"/>
        <end position="48"/>
    </location>
</feature>
<dbReference type="Pfam" id="PF13369">
    <property type="entry name" value="Transglut_core2"/>
    <property type="match status" value="1"/>
</dbReference>
<dbReference type="OrthoDB" id="28868at2759"/>
<dbReference type="STRING" id="2025994.A0A2T3ADD8"/>
<evidence type="ECO:0000313" key="3">
    <source>
        <dbReference type="Proteomes" id="UP000241462"/>
    </source>
</evidence>
<proteinExistence type="predicted"/>
<dbReference type="InterPro" id="IPR036047">
    <property type="entry name" value="F-box-like_dom_sf"/>
</dbReference>
<dbReference type="InterPro" id="IPR001810">
    <property type="entry name" value="F-box_dom"/>
</dbReference>
<organism evidence="2 3">
    <name type="scientific">Coniella lustricola</name>
    <dbReference type="NCBI Taxonomy" id="2025994"/>
    <lineage>
        <taxon>Eukaryota</taxon>
        <taxon>Fungi</taxon>
        <taxon>Dikarya</taxon>
        <taxon>Ascomycota</taxon>
        <taxon>Pezizomycotina</taxon>
        <taxon>Sordariomycetes</taxon>
        <taxon>Sordariomycetidae</taxon>
        <taxon>Diaporthales</taxon>
        <taxon>Schizoparmaceae</taxon>
        <taxon>Coniella</taxon>
    </lineage>
</organism>
<evidence type="ECO:0000313" key="2">
    <source>
        <dbReference type="EMBL" id="PSR92333.1"/>
    </source>
</evidence>
<dbReference type="SMART" id="SM00256">
    <property type="entry name" value="FBOX"/>
    <property type="match status" value="1"/>
</dbReference>
<dbReference type="GO" id="GO:0003677">
    <property type="term" value="F:DNA binding"/>
    <property type="evidence" value="ECO:0007669"/>
    <property type="project" value="InterPro"/>
</dbReference>
<dbReference type="PANTHER" id="PTHR31350">
    <property type="entry name" value="SI:DKEY-261L7.2"/>
    <property type="match status" value="1"/>
</dbReference>
<dbReference type="Gene3D" id="1.20.1280.50">
    <property type="match status" value="1"/>
</dbReference>
<dbReference type="InParanoid" id="A0A2T3ADD8"/>
<dbReference type="Pfam" id="PF12937">
    <property type="entry name" value="F-box-like"/>
    <property type="match status" value="1"/>
</dbReference>
<sequence>MPSLDDFPDEIIRQILEFISPQQAYNNALLVSKRFYRIATEPLLWRHYCQVSFNHWHWEHGFDEKLVARASKTQWRALWRLRHYRNDLCARLLNEIIATKVERVAKLARMSRMGYDVKDFLLEQIRTPDTAEDVLARRYYANLSLSSIHRGVAVREWYNYQRAPLNAQGLDRALAAFDMFFVAGDDGDMDDTSRLLDQIAAEFLREQHSFNDASTRDKALALLRWVRERNLTGIDEPGENYRCLRNCLIGHALRDDRHQSLPLISCAIYTSLAERVGLRAYCCAFPTHVHAMVMAPLGDDLEGKKLDPPTTDVDRMFLDPYGSSEEVHLNDLRSRLVEFDWLHGEEAFLVAAPIPILVQRVAQSMRMTFHDFVQRRQDHLSYAHLSVLRDDRPPPRRVVESAVYAAHWASLLMTPVSNFHWDTSIDRFLNCVTTLFPEDVWLLEDYIMSLYSIYTQSVQPRQRMTLEDVPEIVRLIENSDARKPTVSRRYTQEIHSTVWYTVGQVFRHKRYGYVGIINGWSERGTSALPSMHTLSMDEVMNEMSDSGTDSDTLAARLRRKVFYTCLTHKNDRAVVSQDCVEIIHDPRFIPQVLMETAGRDFKRFDRKTCRFVSNIKEFYPDD</sequence>
<dbReference type="InterPro" id="IPR036623">
    <property type="entry name" value="Hemimethylated_DNA-bd_sf"/>
</dbReference>
<dbReference type="PANTHER" id="PTHR31350:SF27">
    <property type="entry name" value="HEMIMETHYLATED DNA-BINDING DOMAIN-CONTAINING PROTEIN"/>
    <property type="match status" value="1"/>
</dbReference>
<dbReference type="Gene3D" id="2.30.30.390">
    <property type="entry name" value="Hemimethylated DNA-binding domain"/>
    <property type="match status" value="1"/>
</dbReference>
<dbReference type="SMART" id="SM00992">
    <property type="entry name" value="YccV-like"/>
    <property type="match status" value="1"/>
</dbReference>
<gene>
    <name evidence="2" type="ORF">BD289DRAFT_459698</name>
</gene>
<reference evidence="2 3" key="1">
    <citation type="journal article" date="2018" name="Mycol. Prog.">
        <title>Coniella lustricola, a new species from submerged detritus.</title>
        <authorList>
            <person name="Raudabaugh D.B."/>
            <person name="Iturriaga T."/>
            <person name="Carver A."/>
            <person name="Mondo S."/>
            <person name="Pangilinan J."/>
            <person name="Lipzen A."/>
            <person name="He G."/>
            <person name="Amirebrahimi M."/>
            <person name="Grigoriev I.V."/>
            <person name="Miller A.N."/>
        </authorList>
    </citation>
    <scope>NUCLEOTIDE SEQUENCE [LARGE SCALE GENOMIC DNA]</scope>
    <source>
        <strain evidence="2 3">B22-T-1</strain>
    </source>
</reference>
<dbReference type="SUPFAM" id="SSF141255">
    <property type="entry name" value="YccV-like"/>
    <property type="match status" value="1"/>
</dbReference>
<dbReference type="InterPro" id="IPR011722">
    <property type="entry name" value="Hemimethylated_DNA-bd_dom"/>
</dbReference>
<dbReference type="AlphaFoldDB" id="A0A2T3ADD8"/>
<evidence type="ECO:0000259" key="1">
    <source>
        <dbReference type="PROSITE" id="PS50181"/>
    </source>
</evidence>
<protein>
    <recommendedName>
        <fullName evidence="1">F-box domain-containing protein</fullName>
    </recommendedName>
</protein>
<dbReference type="Proteomes" id="UP000241462">
    <property type="component" value="Unassembled WGS sequence"/>
</dbReference>
<dbReference type="EMBL" id="KZ678407">
    <property type="protein sequence ID" value="PSR92333.1"/>
    <property type="molecule type" value="Genomic_DNA"/>
</dbReference>
<dbReference type="SUPFAM" id="SSF81383">
    <property type="entry name" value="F-box domain"/>
    <property type="match status" value="1"/>
</dbReference>